<keyword evidence="8" id="KW-1185">Reference proteome</keyword>
<dbReference type="InterPro" id="IPR002758">
    <property type="entry name" value="Cation_antiport_E"/>
</dbReference>
<dbReference type="PANTHER" id="PTHR34584">
    <property type="entry name" value="NA(+)/H(+) ANTIPORTER SUBUNIT E1"/>
    <property type="match status" value="1"/>
</dbReference>
<reference evidence="7 8" key="1">
    <citation type="submission" date="2020-08" db="EMBL/GenBank/DDBJ databases">
        <title>Functional genomics of gut bacteria from endangered species of beetles.</title>
        <authorList>
            <person name="Carlos-Shanley C."/>
        </authorList>
    </citation>
    <scope>NUCLEOTIDE SEQUENCE [LARGE SCALE GENOMIC DNA]</scope>
    <source>
        <strain evidence="7 8">S00123</strain>
    </source>
</reference>
<evidence type="ECO:0000256" key="5">
    <source>
        <dbReference type="ARBA" id="ARBA00022989"/>
    </source>
</evidence>
<dbReference type="PIRSF" id="PIRSF019239">
    <property type="entry name" value="MrpE"/>
    <property type="match status" value="1"/>
</dbReference>
<keyword evidence="4" id="KW-0812">Transmembrane</keyword>
<evidence type="ECO:0000313" key="7">
    <source>
        <dbReference type="EMBL" id="MBB4798285.1"/>
    </source>
</evidence>
<dbReference type="PANTHER" id="PTHR34584:SF1">
    <property type="entry name" value="NA(+)_H(+) ANTIPORTER SUBUNIT E1"/>
    <property type="match status" value="1"/>
</dbReference>
<comment type="subcellular location">
    <subcellularLocation>
        <location evidence="1">Cell membrane</location>
        <topology evidence="1">Multi-pass membrane protein</topology>
    </subcellularLocation>
</comment>
<name>A0A7W7IQN5_9CAUL</name>
<accession>A0A7W7IQN5</accession>
<dbReference type="RefSeq" id="WP_221415842.1">
    <property type="nucleotide sequence ID" value="NZ_JACHKY010000003.1"/>
</dbReference>
<organism evidence="7 8">
    <name type="scientific">Brevundimonas bullata</name>
    <dbReference type="NCBI Taxonomy" id="13160"/>
    <lineage>
        <taxon>Bacteria</taxon>
        <taxon>Pseudomonadati</taxon>
        <taxon>Pseudomonadota</taxon>
        <taxon>Alphaproteobacteria</taxon>
        <taxon>Caulobacterales</taxon>
        <taxon>Caulobacteraceae</taxon>
        <taxon>Brevundimonas</taxon>
    </lineage>
</organism>
<evidence type="ECO:0000256" key="1">
    <source>
        <dbReference type="ARBA" id="ARBA00004651"/>
    </source>
</evidence>
<evidence type="ECO:0000256" key="2">
    <source>
        <dbReference type="ARBA" id="ARBA00006228"/>
    </source>
</evidence>
<dbReference type="NCBIfam" id="NF006520">
    <property type="entry name" value="PRK08965.1-4"/>
    <property type="match status" value="1"/>
</dbReference>
<keyword evidence="3" id="KW-1003">Cell membrane</keyword>
<comment type="caution">
    <text evidence="7">The sequence shown here is derived from an EMBL/GenBank/DDBJ whole genome shotgun (WGS) entry which is preliminary data.</text>
</comment>
<keyword evidence="6" id="KW-0472">Membrane</keyword>
<proteinExistence type="inferred from homology"/>
<evidence type="ECO:0000313" key="8">
    <source>
        <dbReference type="Proteomes" id="UP000539957"/>
    </source>
</evidence>
<comment type="similarity">
    <text evidence="2">Belongs to the CPA3 antiporters (TC 2.A.63) subunit E family.</text>
</comment>
<evidence type="ECO:0000256" key="4">
    <source>
        <dbReference type="ARBA" id="ARBA00022692"/>
    </source>
</evidence>
<protein>
    <submittedName>
        <fullName evidence="7">Multicomponent K+:H+ antiporter subunit E</fullName>
    </submittedName>
</protein>
<dbReference type="EMBL" id="JACHKY010000003">
    <property type="protein sequence ID" value="MBB4798285.1"/>
    <property type="molecule type" value="Genomic_DNA"/>
</dbReference>
<keyword evidence="5" id="KW-1133">Transmembrane helix</keyword>
<gene>
    <name evidence="7" type="ORF">HNP32_002029</name>
</gene>
<dbReference type="Pfam" id="PF01899">
    <property type="entry name" value="MNHE"/>
    <property type="match status" value="1"/>
</dbReference>
<evidence type="ECO:0000256" key="6">
    <source>
        <dbReference type="ARBA" id="ARBA00023136"/>
    </source>
</evidence>
<dbReference type="GO" id="GO:0005886">
    <property type="term" value="C:plasma membrane"/>
    <property type="evidence" value="ECO:0007669"/>
    <property type="project" value="UniProtKB-SubCell"/>
</dbReference>
<dbReference type="Proteomes" id="UP000539957">
    <property type="component" value="Unassembled WGS sequence"/>
</dbReference>
<sequence>MIRALLPHPLLALGLFATWLLLSGSISAGDVLLALVAALAIPQVMRGLEPDRSGVRSPGAVLRLASYFAVDVVRSNYAVATIILGRRKRQRVSGFIHVPLDLGNRYGLAVLAIIVTSTPGTLWVQYDRPSGRLLLHVLDLVEEQDWIDLIKGRYERLLLEIFP</sequence>
<evidence type="ECO:0000256" key="3">
    <source>
        <dbReference type="ARBA" id="ARBA00022475"/>
    </source>
</evidence>
<dbReference type="GO" id="GO:0008324">
    <property type="term" value="F:monoatomic cation transmembrane transporter activity"/>
    <property type="evidence" value="ECO:0007669"/>
    <property type="project" value="InterPro"/>
</dbReference>
<dbReference type="AlphaFoldDB" id="A0A7W7IQN5"/>